<dbReference type="InterPro" id="IPR012340">
    <property type="entry name" value="NA-bd_OB-fold"/>
</dbReference>
<dbReference type="PANTHER" id="PTHR12709">
    <property type="entry name" value="DNA-DIRECTED RNA POLYMERASE II, III"/>
    <property type="match status" value="1"/>
</dbReference>
<evidence type="ECO:0000256" key="2">
    <source>
        <dbReference type="ARBA" id="ARBA00009307"/>
    </source>
</evidence>
<evidence type="ECO:0000256" key="4">
    <source>
        <dbReference type="ARBA" id="ARBA00023163"/>
    </source>
</evidence>
<dbReference type="GeneID" id="92207845"/>
<evidence type="ECO:0000313" key="9">
    <source>
        <dbReference type="EMBL" id="CAK9438425.1"/>
    </source>
</evidence>
<comment type="function">
    <text evidence="6">DNA-dependent RNA polymerase which catalyzes the transcription of DNA into RNA using the four ribonucleoside triphosphates as substrates.</text>
</comment>
<protein>
    <recommendedName>
        <fullName evidence="6">DNA-directed RNA polymerase subunit</fullName>
    </recommendedName>
</protein>
<dbReference type="Gene3D" id="3.30.1490.120">
    <property type="entry name" value="RNA polymerase Rpb7-like, N-terminal domain"/>
    <property type="match status" value="1"/>
</dbReference>
<comment type="similarity">
    <text evidence="2">Belongs to the eukaryotic RPB7/RPC8 RNA polymerase subunit family.</text>
</comment>
<dbReference type="InterPro" id="IPR036898">
    <property type="entry name" value="RNA_pol_Rpb7-like_N_sf"/>
</dbReference>
<evidence type="ECO:0000259" key="7">
    <source>
        <dbReference type="Pfam" id="PF03876"/>
    </source>
</evidence>
<dbReference type="CDD" id="cd04330">
    <property type="entry name" value="RNAP_III_Rpc25_N"/>
    <property type="match status" value="1"/>
</dbReference>
<organism evidence="9 10">
    <name type="scientific">Lodderomyces beijingensis</name>
    <dbReference type="NCBI Taxonomy" id="1775926"/>
    <lineage>
        <taxon>Eukaryota</taxon>
        <taxon>Fungi</taxon>
        <taxon>Dikarya</taxon>
        <taxon>Ascomycota</taxon>
        <taxon>Saccharomycotina</taxon>
        <taxon>Pichiomycetes</taxon>
        <taxon>Debaryomycetaceae</taxon>
        <taxon>Candida/Lodderomyces clade</taxon>
        <taxon>Lodderomyces</taxon>
    </lineage>
</organism>
<sequence>MFMLSEIQDLIRIPPHAFNIPIQHALTDELNKKYANKIVPNLGLAITVWDLLDIKDGLLKPGDGGSYVEVKFRFIIFKPFRGECLTGWITECTARGIKARLEFFDDIWIPQEYLFEDCQFKEAENAWVWVQDGHELYLDVNERIRFTIEQENFYNVKPKSSSEAAGLEEPREKLPAYSLTASCQSPGMGCVSWWE</sequence>
<proteinExistence type="inferred from homology"/>
<evidence type="ECO:0000256" key="3">
    <source>
        <dbReference type="ARBA" id="ARBA00022478"/>
    </source>
</evidence>
<accession>A0ABP0ZJW1</accession>
<dbReference type="Proteomes" id="UP001497383">
    <property type="component" value="Chromosome 3"/>
</dbReference>
<dbReference type="Pfam" id="PF03876">
    <property type="entry name" value="SHS2_Rpb7-N"/>
    <property type="match status" value="1"/>
</dbReference>
<comment type="subcellular location">
    <subcellularLocation>
        <location evidence="1 6">Nucleus</location>
    </subcellularLocation>
</comment>
<keyword evidence="4 6" id="KW-0804">Transcription</keyword>
<feature type="domain" description="RNA polymerase Rpb7-like N-terminal" evidence="7">
    <location>
        <begin position="9"/>
        <end position="64"/>
    </location>
</feature>
<name>A0ABP0ZJW1_9ASCO</name>
<dbReference type="PANTHER" id="PTHR12709:SF1">
    <property type="entry name" value="DNA-DIRECTED RNA POLYMERASE III SUBUNIT RPC8"/>
    <property type="match status" value="1"/>
</dbReference>
<dbReference type="Pfam" id="PF08292">
    <property type="entry name" value="RNA_pol_Rbc25"/>
    <property type="match status" value="1"/>
</dbReference>
<dbReference type="NCBIfam" id="TIGR00448">
    <property type="entry name" value="rpoE"/>
    <property type="match status" value="1"/>
</dbReference>
<dbReference type="InterPro" id="IPR013238">
    <property type="entry name" value="RNA_pol_III_Rbc25"/>
</dbReference>
<evidence type="ECO:0000313" key="10">
    <source>
        <dbReference type="Proteomes" id="UP001497383"/>
    </source>
</evidence>
<gene>
    <name evidence="9" type="ORF">LODBEIA_P26490</name>
</gene>
<dbReference type="InterPro" id="IPR005576">
    <property type="entry name" value="Rpb7-like_N"/>
</dbReference>
<evidence type="ECO:0000256" key="1">
    <source>
        <dbReference type="ARBA" id="ARBA00004123"/>
    </source>
</evidence>
<dbReference type="SUPFAM" id="SSF50249">
    <property type="entry name" value="Nucleic acid-binding proteins"/>
    <property type="match status" value="1"/>
</dbReference>
<evidence type="ECO:0000259" key="8">
    <source>
        <dbReference type="Pfam" id="PF08292"/>
    </source>
</evidence>
<reference evidence="9 10" key="1">
    <citation type="submission" date="2024-03" db="EMBL/GenBank/DDBJ databases">
        <authorList>
            <person name="Brejova B."/>
        </authorList>
    </citation>
    <scope>NUCLEOTIDE SEQUENCE [LARGE SCALE GENOMIC DNA]</scope>
    <source>
        <strain evidence="9 10">CBS 14171</strain>
    </source>
</reference>
<dbReference type="Gene3D" id="2.40.50.140">
    <property type="entry name" value="Nucleic acid-binding proteins"/>
    <property type="match status" value="1"/>
</dbReference>
<dbReference type="EMBL" id="OZ022407">
    <property type="protein sequence ID" value="CAK9438425.1"/>
    <property type="molecule type" value="Genomic_DNA"/>
</dbReference>
<dbReference type="SUPFAM" id="SSF88798">
    <property type="entry name" value="N-terminal, heterodimerisation domain of RBP7 (RpoE)"/>
    <property type="match status" value="1"/>
</dbReference>
<dbReference type="InterPro" id="IPR004519">
    <property type="entry name" value="RNAP_E/RPC8"/>
</dbReference>
<feature type="domain" description="RNA polymerase III subunit Rpc25" evidence="8">
    <location>
        <begin position="83"/>
        <end position="194"/>
    </location>
</feature>
<keyword evidence="3 6" id="KW-0240">DNA-directed RNA polymerase</keyword>
<evidence type="ECO:0000256" key="5">
    <source>
        <dbReference type="ARBA" id="ARBA00023242"/>
    </source>
</evidence>
<dbReference type="RefSeq" id="XP_066829587.1">
    <property type="nucleotide sequence ID" value="XM_066972671.1"/>
</dbReference>
<evidence type="ECO:0000256" key="6">
    <source>
        <dbReference type="RuleBase" id="RU369086"/>
    </source>
</evidence>
<keyword evidence="10" id="KW-1185">Reference proteome</keyword>
<keyword evidence="5 6" id="KW-0539">Nucleus</keyword>
<dbReference type="InterPro" id="IPR045113">
    <property type="entry name" value="Rpb7-like"/>
</dbReference>